<evidence type="ECO:0000313" key="3">
    <source>
        <dbReference type="Proteomes" id="UP000095192"/>
    </source>
</evidence>
<feature type="region of interest" description="Disordered" evidence="1">
    <location>
        <begin position="261"/>
        <end position="280"/>
    </location>
</feature>
<protein>
    <submittedName>
        <fullName evidence="2">Uncharacterized protein</fullName>
    </submittedName>
</protein>
<dbReference type="EMBL" id="JROU02001825">
    <property type="protein sequence ID" value="OEH75120.1"/>
    <property type="molecule type" value="Genomic_DNA"/>
</dbReference>
<accession>A0A1D3CVA8</accession>
<feature type="region of interest" description="Disordered" evidence="1">
    <location>
        <begin position="1"/>
        <end position="117"/>
    </location>
</feature>
<name>A0A1D3CVA8_9EIME</name>
<dbReference type="VEuPathDB" id="ToxoDB:cyc_08653"/>
<sequence>MISRYSFPPTEKTTVIPRPPNKGIPLPPPQLRSKAAYASEQRRIHPCGGPARPERNRGKRPQTDCRGENAAQGAPQFPVEADCRGSSVGVSRERRRRSCRRDLHRSEEARRGARTSRVGSVACKVSGLLLLACAAMRGGAAWIDGNNVTPSTRRCKTPNCCSHRRTERRRRPDKAASRTEPPLLTRSSKHLQAVHAARRVVHGSIFPSNSPKSCQPLSIALEDGLPEIEPRSLRASPRFLAPPSCTTPSPVLTPEAAGAARAGRHRAFPGRQTQRGSRHRGLPRLQVAPPAARLLPSSLRFTRLPKYYGFGDGSSRGSLMLL</sequence>
<dbReference type="Proteomes" id="UP000095192">
    <property type="component" value="Unassembled WGS sequence"/>
</dbReference>
<organism evidence="2 3">
    <name type="scientific">Cyclospora cayetanensis</name>
    <dbReference type="NCBI Taxonomy" id="88456"/>
    <lineage>
        <taxon>Eukaryota</taxon>
        <taxon>Sar</taxon>
        <taxon>Alveolata</taxon>
        <taxon>Apicomplexa</taxon>
        <taxon>Conoidasida</taxon>
        <taxon>Coccidia</taxon>
        <taxon>Eucoccidiorida</taxon>
        <taxon>Eimeriorina</taxon>
        <taxon>Eimeriidae</taxon>
        <taxon>Cyclospora</taxon>
    </lineage>
</organism>
<feature type="compositionally biased region" description="Basic residues" evidence="1">
    <location>
        <begin position="162"/>
        <end position="172"/>
    </location>
</feature>
<feature type="compositionally biased region" description="Basic and acidic residues" evidence="1">
    <location>
        <begin position="100"/>
        <end position="111"/>
    </location>
</feature>
<comment type="caution">
    <text evidence="2">The sequence shown here is derived from an EMBL/GenBank/DDBJ whole genome shotgun (WGS) entry which is preliminary data.</text>
</comment>
<feature type="compositionally biased region" description="Basic and acidic residues" evidence="1">
    <location>
        <begin position="52"/>
        <end position="67"/>
    </location>
</feature>
<dbReference type="InParanoid" id="A0A1D3CVA8"/>
<evidence type="ECO:0000256" key="1">
    <source>
        <dbReference type="SAM" id="MobiDB-lite"/>
    </source>
</evidence>
<reference evidence="2 3" key="1">
    <citation type="journal article" date="2016" name="BMC Genomics">
        <title>Comparative genomics reveals Cyclospora cayetanensis possesses coccidia-like metabolism and invasion components but unique surface antigens.</title>
        <authorList>
            <person name="Liu S."/>
            <person name="Wang L."/>
            <person name="Zheng H."/>
            <person name="Xu Z."/>
            <person name="Roellig D.M."/>
            <person name="Li N."/>
            <person name="Frace M.A."/>
            <person name="Tang K."/>
            <person name="Arrowood M.J."/>
            <person name="Moss D.M."/>
            <person name="Zhang L."/>
            <person name="Feng Y."/>
            <person name="Xiao L."/>
        </authorList>
    </citation>
    <scope>NUCLEOTIDE SEQUENCE [LARGE SCALE GENOMIC DNA]</scope>
    <source>
        <strain evidence="2 3">CHN_HEN01</strain>
    </source>
</reference>
<feature type="compositionally biased region" description="Pro residues" evidence="1">
    <location>
        <begin position="17"/>
        <end position="30"/>
    </location>
</feature>
<proteinExistence type="predicted"/>
<feature type="region of interest" description="Disordered" evidence="1">
    <location>
        <begin position="147"/>
        <end position="183"/>
    </location>
</feature>
<keyword evidence="3" id="KW-1185">Reference proteome</keyword>
<evidence type="ECO:0000313" key="2">
    <source>
        <dbReference type="EMBL" id="OEH75120.1"/>
    </source>
</evidence>
<gene>
    <name evidence="2" type="ORF">cyc_08653</name>
</gene>
<dbReference type="AlphaFoldDB" id="A0A1D3CVA8"/>